<dbReference type="Pfam" id="PF00465">
    <property type="entry name" value="Fe-ADH"/>
    <property type="match status" value="1"/>
</dbReference>
<sequence length="396" mass="43205">MEDFEFYTPTKVIFGKNAELQIGREIASRGYKKVLVHFGGTYLRETGEIDKIHRSLEDAGLSYVDLGGVVPNPRLSLAKEGVDLCKKEGVDFILGVGGGSAIDSSKAIAYGLVNDFPLEDLFLGKEKTDKIAPIGCITTIAATGSETSNSTVVTIETKDQGILKRSYNHDCARPLFAAMNPELTYTLPVYQTASGAADIMMHTMERYITQAKNVELSDRISEGLLVTVREAALKALTDPRDYEARANLMWAGSLSHNGLTGTGRINDFPVHKIGHELSAMFDATHGASLTATWSAWAKVVYKSNPARFARFAVKVFGVEMNFDDMEKTALAGIEAWDEWCRKIGMPTSITDLLGKTPSEAQMEEMAEKAAATGGGTIGLFHRLTKEDLVDIYKKAL</sequence>
<dbReference type="FunFam" id="3.40.50.1970:FF:000003">
    <property type="entry name" value="Alcohol dehydrogenase, iron-containing"/>
    <property type="match status" value="1"/>
</dbReference>
<dbReference type="EMBL" id="CYZE01000026">
    <property type="protein sequence ID" value="CUP35525.1"/>
    <property type="molecule type" value="Genomic_DNA"/>
</dbReference>
<dbReference type="InterPro" id="IPR056798">
    <property type="entry name" value="ADH_Fe_C"/>
</dbReference>
<name>A0A174MNP8_9FIRM</name>
<dbReference type="RefSeq" id="WP_055660312.1">
    <property type="nucleotide sequence ID" value="NZ_CABIXC010000026.1"/>
</dbReference>
<dbReference type="EC" id="1.1.1.-" evidence="4"/>
<dbReference type="SUPFAM" id="SSF56796">
    <property type="entry name" value="Dehydroquinate synthase-like"/>
    <property type="match status" value="1"/>
</dbReference>
<dbReference type="CDD" id="cd08187">
    <property type="entry name" value="BDH"/>
    <property type="match status" value="1"/>
</dbReference>
<evidence type="ECO:0000259" key="3">
    <source>
        <dbReference type="Pfam" id="PF25137"/>
    </source>
</evidence>
<dbReference type="InterPro" id="IPR001670">
    <property type="entry name" value="ADH_Fe/GldA"/>
</dbReference>
<dbReference type="GO" id="GO:1990362">
    <property type="term" value="F:butanol dehydrogenase (NAD+) activity"/>
    <property type="evidence" value="ECO:0007669"/>
    <property type="project" value="InterPro"/>
</dbReference>
<dbReference type="GO" id="GO:0046872">
    <property type="term" value="F:metal ion binding"/>
    <property type="evidence" value="ECO:0007669"/>
    <property type="project" value="InterPro"/>
</dbReference>
<dbReference type="AlphaFoldDB" id="A0A174MNP8"/>
<gene>
    <name evidence="4" type="primary">bdhA_2</name>
    <name evidence="4" type="ORF">ERS852407_05696</name>
</gene>
<dbReference type="PANTHER" id="PTHR43633:SF1">
    <property type="entry name" value="ALCOHOL DEHYDROGENASE YQHD"/>
    <property type="match status" value="1"/>
</dbReference>
<protein>
    <submittedName>
        <fullName evidence="4">Iron-containing alcohol dehydrogenase</fullName>
        <ecNumber evidence="4">1.1.1.-</ecNumber>
    </submittedName>
</protein>
<dbReference type="GO" id="GO:1990002">
    <property type="term" value="F:methylglyoxal reductase (NADPH) (acetol producing) activity"/>
    <property type="evidence" value="ECO:0007669"/>
    <property type="project" value="TreeGrafter"/>
</dbReference>
<feature type="domain" description="Fe-containing alcohol dehydrogenase-like C-terminal" evidence="3">
    <location>
        <begin position="192"/>
        <end position="396"/>
    </location>
</feature>
<accession>A0A174MNP8</accession>
<dbReference type="Gene3D" id="1.20.1090.10">
    <property type="entry name" value="Dehydroquinate synthase-like - alpha domain"/>
    <property type="match status" value="1"/>
</dbReference>
<dbReference type="Pfam" id="PF25137">
    <property type="entry name" value="ADH_Fe_C"/>
    <property type="match status" value="1"/>
</dbReference>
<dbReference type="InterPro" id="IPR044731">
    <property type="entry name" value="BDH-like"/>
</dbReference>
<dbReference type="Gene3D" id="3.40.50.1970">
    <property type="match status" value="1"/>
</dbReference>
<evidence type="ECO:0000313" key="4">
    <source>
        <dbReference type="EMBL" id="CUP35525.1"/>
    </source>
</evidence>
<evidence type="ECO:0000259" key="2">
    <source>
        <dbReference type="Pfam" id="PF00465"/>
    </source>
</evidence>
<proteinExistence type="predicted"/>
<evidence type="ECO:0000313" key="5">
    <source>
        <dbReference type="Proteomes" id="UP000095651"/>
    </source>
</evidence>
<organism evidence="4 5">
    <name type="scientific">Hungatella hathewayi</name>
    <dbReference type="NCBI Taxonomy" id="154046"/>
    <lineage>
        <taxon>Bacteria</taxon>
        <taxon>Bacillati</taxon>
        <taxon>Bacillota</taxon>
        <taxon>Clostridia</taxon>
        <taxon>Lachnospirales</taxon>
        <taxon>Lachnospiraceae</taxon>
        <taxon>Hungatella</taxon>
    </lineage>
</organism>
<evidence type="ECO:0000256" key="1">
    <source>
        <dbReference type="ARBA" id="ARBA00023002"/>
    </source>
</evidence>
<dbReference type="Proteomes" id="UP000095651">
    <property type="component" value="Unassembled WGS sequence"/>
</dbReference>
<dbReference type="GO" id="GO:0008106">
    <property type="term" value="F:alcohol dehydrogenase (NADP+) activity"/>
    <property type="evidence" value="ECO:0007669"/>
    <property type="project" value="TreeGrafter"/>
</dbReference>
<dbReference type="GO" id="GO:0005829">
    <property type="term" value="C:cytosol"/>
    <property type="evidence" value="ECO:0007669"/>
    <property type="project" value="TreeGrafter"/>
</dbReference>
<dbReference type="PANTHER" id="PTHR43633">
    <property type="entry name" value="ALCOHOL DEHYDROGENASE YQHD"/>
    <property type="match status" value="1"/>
</dbReference>
<reference evidence="4 5" key="1">
    <citation type="submission" date="2015-09" db="EMBL/GenBank/DDBJ databases">
        <authorList>
            <consortium name="Pathogen Informatics"/>
        </authorList>
    </citation>
    <scope>NUCLEOTIDE SEQUENCE [LARGE SCALE GENOMIC DNA]</scope>
    <source>
        <strain evidence="4 5">2789STDY5608850</strain>
    </source>
</reference>
<keyword evidence="1 4" id="KW-0560">Oxidoreductase</keyword>
<feature type="domain" description="Alcohol dehydrogenase iron-type/glycerol dehydrogenase GldA" evidence="2">
    <location>
        <begin position="9"/>
        <end position="181"/>
    </location>
</feature>